<keyword evidence="2" id="KW-1185">Reference proteome</keyword>
<proteinExistence type="predicted"/>
<comment type="caution">
    <text evidence="1">The sequence shown here is derived from an EMBL/GenBank/DDBJ whole genome shotgun (WGS) entry which is preliminary data.</text>
</comment>
<accession>A0A098MDG4</accession>
<evidence type="ECO:0008006" key="3">
    <source>
        <dbReference type="Google" id="ProtNLM"/>
    </source>
</evidence>
<reference evidence="1 2" key="2">
    <citation type="submission" date="2014-10" db="EMBL/GenBank/DDBJ databases">
        <title>Comparative genomics of the Paenibacillus odorifer group.</title>
        <authorList>
            <person name="Tsai Y.-C."/>
            <person name="Martin N."/>
            <person name="Korlach J."/>
            <person name="Wiedmann M."/>
        </authorList>
    </citation>
    <scope>NUCLEOTIDE SEQUENCE [LARGE SCALE GENOMIC DNA]</scope>
    <source>
        <strain evidence="1 2">DSM 18334</strain>
    </source>
</reference>
<gene>
    <name evidence="1" type="ORF">PWYN_15565</name>
</gene>
<reference evidence="1 2" key="1">
    <citation type="submission" date="2014-08" db="EMBL/GenBank/DDBJ databases">
        <authorList>
            <person name="den Bakker H.C."/>
        </authorList>
    </citation>
    <scope>NUCLEOTIDE SEQUENCE [LARGE SCALE GENOMIC DNA]</scope>
    <source>
        <strain evidence="1 2">DSM 18334</strain>
    </source>
</reference>
<dbReference type="EMBL" id="JQCR01000002">
    <property type="protein sequence ID" value="KGE20604.1"/>
    <property type="molecule type" value="Genomic_DNA"/>
</dbReference>
<evidence type="ECO:0000313" key="1">
    <source>
        <dbReference type="EMBL" id="KGE20604.1"/>
    </source>
</evidence>
<dbReference type="OrthoDB" id="2641610at2"/>
<dbReference type="RefSeq" id="WP_036653037.1">
    <property type="nucleotide sequence ID" value="NZ_JQCR01000002.1"/>
</dbReference>
<name>A0A098MDG4_9BACL</name>
<dbReference type="eggNOG" id="ENOG50306B6">
    <property type="taxonomic scope" value="Bacteria"/>
</dbReference>
<evidence type="ECO:0000313" key="2">
    <source>
        <dbReference type="Proteomes" id="UP000029734"/>
    </source>
</evidence>
<dbReference type="Proteomes" id="UP000029734">
    <property type="component" value="Unassembled WGS sequence"/>
</dbReference>
<dbReference type="AlphaFoldDB" id="A0A098MDG4"/>
<protein>
    <recommendedName>
        <fullName evidence="3">Exosporium protein C</fullName>
    </recommendedName>
</protein>
<sequence length="144" mass="15203">MSQFLDARTSQNASYGNTISIPFPANTPAPIGQVGLNVTGAGGNIRVQFSGIAELAFPETPPFDSVIAFSVVRGAEVFPVAYALYSVSVNEANPNAVQVVTIEASDYNVPLPASNELVYTLYLFCTADATRIGIESFNAVAYSD</sequence>
<organism evidence="1 2">
    <name type="scientific">Paenibacillus wynnii</name>
    <dbReference type="NCBI Taxonomy" id="268407"/>
    <lineage>
        <taxon>Bacteria</taxon>
        <taxon>Bacillati</taxon>
        <taxon>Bacillota</taxon>
        <taxon>Bacilli</taxon>
        <taxon>Bacillales</taxon>
        <taxon>Paenibacillaceae</taxon>
        <taxon>Paenibacillus</taxon>
    </lineage>
</organism>